<sequence>MNKRIINGLILVCLLLVLINLFQFYRVNTYKRIEKSNTQKFQEDFNILDKSFDLYNSSSTLSNESAIKNSVSIVGELDSLRSLSSYKENKSISEMLLYLSQFFVLNSNQYVTENINKIRPKLKEISKNLNDENTIKEFNKELRKMRVQK</sequence>
<dbReference type="Proteomes" id="UP000623681">
    <property type="component" value="Unassembled WGS sequence"/>
</dbReference>
<protein>
    <recommendedName>
        <fullName evidence="3">DUF4363 family protein</fullName>
    </recommendedName>
</protein>
<evidence type="ECO:0000313" key="2">
    <source>
        <dbReference type="Proteomes" id="UP000623681"/>
    </source>
</evidence>
<dbReference type="EMBL" id="JAESWA010000023">
    <property type="protein sequence ID" value="MBL4933229.1"/>
    <property type="molecule type" value="Genomic_DNA"/>
</dbReference>
<gene>
    <name evidence="1" type="ORF">JK634_15550</name>
</gene>
<proteinExistence type="predicted"/>
<organism evidence="1 2">
    <name type="scientific">Clostridium paridis</name>
    <dbReference type="NCBI Taxonomy" id="2803863"/>
    <lineage>
        <taxon>Bacteria</taxon>
        <taxon>Bacillati</taxon>
        <taxon>Bacillota</taxon>
        <taxon>Clostridia</taxon>
        <taxon>Eubacteriales</taxon>
        <taxon>Clostridiaceae</taxon>
        <taxon>Clostridium</taxon>
    </lineage>
</organism>
<evidence type="ECO:0000313" key="1">
    <source>
        <dbReference type="EMBL" id="MBL4933229.1"/>
    </source>
</evidence>
<dbReference type="RefSeq" id="WP_202768774.1">
    <property type="nucleotide sequence ID" value="NZ_JAESWA010000023.1"/>
</dbReference>
<reference evidence="1" key="1">
    <citation type="submission" date="2021-01" db="EMBL/GenBank/DDBJ databases">
        <title>Genome public.</title>
        <authorList>
            <person name="Liu C."/>
            <person name="Sun Q."/>
        </authorList>
    </citation>
    <scope>NUCLEOTIDE SEQUENCE</scope>
    <source>
        <strain evidence="1">YIM B02565</strain>
    </source>
</reference>
<accession>A0A937FH10</accession>
<name>A0A937FH10_9CLOT</name>
<dbReference type="AlphaFoldDB" id="A0A937FH10"/>
<comment type="caution">
    <text evidence="1">The sequence shown here is derived from an EMBL/GenBank/DDBJ whole genome shotgun (WGS) entry which is preliminary data.</text>
</comment>
<evidence type="ECO:0008006" key="3">
    <source>
        <dbReference type="Google" id="ProtNLM"/>
    </source>
</evidence>
<keyword evidence="2" id="KW-1185">Reference proteome</keyword>